<evidence type="ECO:0000313" key="3">
    <source>
        <dbReference type="Proteomes" id="UP000057737"/>
    </source>
</evidence>
<dbReference type="Proteomes" id="UP000057737">
    <property type="component" value="Unassembled WGS sequence"/>
</dbReference>
<dbReference type="AlphaFoldDB" id="A0A109JZU1"/>
<reference evidence="2 3" key="1">
    <citation type="submission" date="2015-11" db="EMBL/GenBank/DDBJ databases">
        <title>Draft Genome Sequence of the Strain BR 10303 (Bradyrhizobium sp.) isolated from nodules of Centrolobium paraense.</title>
        <authorList>
            <person name="Zelli J.E."/>
            <person name="Simoes-Araujo J.L."/>
            <person name="Barauna A.C."/>
            <person name="Silva K."/>
        </authorList>
    </citation>
    <scope>NUCLEOTIDE SEQUENCE [LARGE SCALE GENOMIC DNA]</scope>
    <source>
        <strain evidence="2 3">BR 10303</strain>
    </source>
</reference>
<comment type="caution">
    <text evidence="2">The sequence shown here is derived from an EMBL/GenBank/DDBJ whole genome shotgun (WGS) entry which is preliminary data.</text>
</comment>
<dbReference type="EMBL" id="LNCU01000039">
    <property type="protein sequence ID" value="KWV58178.1"/>
    <property type="molecule type" value="Genomic_DNA"/>
</dbReference>
<accession>A0A109JZU1</accession>
<evidence type="ECO:0000256" key="1">
    <source>
        <dbReference type="SAM" id="MobiDB-lite"/>
    </source>
</evidence>
<gene>
    <name evidence="2" type="ORF">AS156_35810</name>
</gene>
<organism evidence="2 3">
    <name type="scientific">Bradyrhizobium macuxiense</name>
    <dbReference type="NCBI Taxonomy" id="1755647"/>
    <lineage>
        <taxon>Bacteria</taxon>
        <taxon>Pseudomonadati</taxon>
        <taxon>Pseudomonadota</taxon>
        <taxon>Alphaproteobacteria</taxon>
        <taxon>Hyphomicrobiales</taxon>
        <taxon>Nitrobacteraceae</taxon>
        <taxon>Bradyrhizobium</taxon>
    </lineage>
</organism>
<feature type="region of interest" description="Disordered" evidence="1">
    <location>
        <begin position="35"/>
        <end position="67"/>
    </location>
</feature>
<protein>
    <submittedName>
        <fullName evidence="2">Uncharacterized protein</fullName>
    </submittedName>
</protein>
<sequence length="67" mass="7161">MDERSMYVIDDDVAARAALQCTSYDRIETHQLAAPEHALGKGDWPEPDVVPLGDGGVTPIAQPGALE</sequence>
<evidence type="ECO:0000313" key="2">
    <source>
        <dbReference type="EMBL" id="KWV58178.1"/>
    </source>
</evidence>
<proteinExistence type="predicted"/>
<name>A0A109JZU1_9BRAD</name>
<keyword evidence="3" id="KW-1185">Reference proteome</keyword>